<dbReference type="PANTHER" id="PTHR21345:SF9">
    <property type="entry name" value="KIND DOMAIN-CONTAINING PROTEIN"/>
    <property type="match status" value="1"/>
</dbReference>
<reference evidence="2 3" key="1">
    <citation type="submission" date="2019-09" db="EMBL/GenBank/DDBJ databases">
        <title>Bird 10,000 Genomes (B10K) Project - Family phase.</title>
        <authorList>
            <person name="Zhang G."/>
        </authorList>
    </citation>
    <scope>NUCLEOTIDE SEQUENCE [LARGE SCALE GENOMIC DNA]</scope>
    <source>
        <strain evidence="2">B10K-DU-001-43</strain>
        <tissue evidence="2">Muscle</tissue>
    </source>
</reference>
<sequence>KAPLWPSVICELQTGVRLRKAGERPQPRVSPKECVHSPYELLLDDIRHKRYTLRKVIIKQKHRAPKVDVAAPKPHRKLVLERQLKECVPWEPRWHELPRAEIKQSQKLQSAVAQEKGSRPKGTCYKI</sequence>
<dbReference type="GO" id="GO:0051295">
    <property type="term" value="P:establishment of meiotic spindle localization"/>
    <property type="evidence" value="ECO:0007669"/>
    <property type="project" value="TreeGrafter"/>
</dbReference>
<dbReference type="GO" id="GO:0008017">
    <property type="term" value="F:microtubule binding"/>
    <property type="evidence" value="ECO:0007669"/>
    <property type="project" value="TreeGrafter"/>
</dbReference>
<keyword evidence="3" id="KW-1185">Reference proteome</keyword>
<accession>A0A7L0NPY4</accession>
<dbReference type="InterPro" id="IPR029901">
    <property type="entry name" value="Spire"/>
</dbReference>
<dbReference type="GO" id="GO:0030041">
    <property type="term" value="P:actin filament polymerization"/>
    <property type="evidence" value="ECO:0007669"/>
    <property type="project" value="TreeGrafter"/>
</dbReference>
<feature type="non-terminal residue" evidence="2">
    <location>
        <position position="1"/>
    </location>
</feature>
<dbReference type="OrthoDB" id="10043757at2759"/>
<dbReference type="GO" id="GO:0030659">
    <property type="term" value="C:cytoplasmic vesicle membrane"/>
    <property type="evidence" value="ECO:0007669"/>
    <property type="project" value="TreeGrafter"/>
</dbReference>
<dbReference type="GO" id="GO:0036089">
    <property type="term" value="P:cleavage furrow formation"/>
    <property type="evidence" value="ECO:0007669"/>
    <property type="project" value="TreeGrafter"/>
</dbReference>
<comment type="caution">
    <text evidence="2">The sequence shown here is derived from an EMBL/GenBank/DDBJ whole genome shotgun (WGS) entry which is preliminary data.</text>
</comment>
<dbReference type="Proteomes" id="UP000520463">
    <property type="component" value="Unassembled WGS sequence"/>
</dbReference>
<dbReference type="GO" id="GO:0005938">
    <property type="term" value="C:cell cortex"/>
    <property type="evidence" value="ECO:0007669"/>
    <property type="project" value="TreeGrafter"/>
</dbReference>
<evidence type="ECO:0000313" key="3">
    <source>
        <dbReference type="Proteomes" id="UP000520463"/>
    </source>
</evidence>
<dbReference type="AlphaFoldDB" id="A0A7L0NPY4"/>
<dbReference type="PANTHER" id="PTHR21345">
    <property type="entry name" value="SPIRE"/>
    <property type="match status" value="1"/>
</dbReference>
<name>A0A7L0NPY4_9PASS</name>
<dbReference type="GO" id="GO:0048193">
    <property type="term" value="P:Golgi vesicle transport"/>
    <property type="evidence" value="ECO:0007669"/>
    <property type="project" value="TreeGrafter"/>
</dbReference>
<dbReference type="EMBL" id="VXAU01004951">
    <property type="protein sequence ID" value="NXK95676.1"/>
    <property type="molecule type" value="Genomic_DNA"/>
</dbReference>
<organism evidence="2 3">
    <name type="scientific">Formicarius rufipectus</name>
    <dbReference type="NCBI Taxonomy" id="1118560"/>
    <lineage>
        <taxon>Eukaryota</taxon>
        <taxon>Metazoa</taxon>
        <taxon>Chordata</taxon>
        <taxon>Craniata</taxon>
        <taxon>Vertebrata</taxon>
        <taxon>Euteleostomi</taxon>
        <taxon>Archelosauria</taxon>
        <taxon>Archosauria</taxon>
        <taxon>Dinosauria</taxon>
        <taxon>Saurischia</taxon>
        <taxon>Theropoda</taxon>
        <taxon>Coelurosauria</taxon>
        <taxon>Aves</taxon>
        <taxon>Neognathae</taxon>
        <taxon>Neoaves</taxon>
        <taxon>Telluraves</taxon>
        <taxon>Australaves</taxon>
        <taxon>Passeriformes</taxon>
        <taxon>Formicariidae</taxon>
        <taxon>Formicarius</taxon>
    </lineage>
</organism>
<dbReference type="GO" id="GO:0045010">
    <property type="term" value="P:actin nucleation"/>
    <property type="evidence" value="ECO:0007669"/>
    <property type="project" value="InterPro"/>
</dbReference>
<dbReference type="GO" id="GO:0003779">
    <property type="term" value="F:actin binding"/>
    <property type="evidence" value="ECO:0007669"/>
    <property type="project" value="InterPro"/>
</dbReference>
<feature type="region of interest" description="Disordered" evidence="1">
    <location>
        <begin position="108"/>
        <end position="127"/>
    </location>
</feature>
<evidence type="ECO:0000313" key="2">
    <source>
        <dbReference type="EMBL" id="NXK95676.1"/>
    </source>
</evidence>
<dbReference type="GO" id="GO:0051639">
    <property type="term" value="P:actin filament network formation"/>
    <property type="evidence" value="ECO:0007669"/>
    <property type="project" value="TreeGrafter"/>
</dbReference>
<protein>
    <submittedName>
        <fullName evidence="2">SPIR1 protein</fullName>
    </submittedName>
</protein>
<evidence type="ECO:0000256" key="1">
    <source>
        <dbReference type="SAM" id="MobiDB-lite"/>
    </source>
</evidence>
<proteinExistence type="predicted"/>
<gene>
    <name evidence="2" type="primary">Spire1_2</name>
    <name evidence="2" type="ORF">FORRUF_R14929</name>
</gene>
<dbReference type="GO" id="GO:0040038">
    <property type="term" value="P:polar body extrusion after meiotic divisions"/>
    <property type="evidence" value="ECO:0007669"/>
    <property type="project" value="TreeGrafter"/>
</dbReference>
<feature type="non-terminal residue" evidence="2">
    <location>
        <position position="127"/>
    </location>
</feature>